<dbReference type="PANTHER" id="PTHR33223:SF10">
    <property type="entry name" value="AMINOTRANSFERASE-LIKE PLANT MOBILE DOMAIN-CONTAINING PROTEIN"/>
    <property type="match status" value="1"/>
</dbReference>
<sequence length="157" mass="18250">MSGFLMTLRGITRGWYDQLSLVSIHSFDQLVREFKANFLASVWPKPTAMSILGMRQKEGEHLGLYLARFTKEIRAIPDAHSSLVIQAFMIGIRPSHLFWSLVERPPMTVLKMLQRANQYVIVKALVAEKREYHKRPWVEFSRGPALELPRKRTERAE</sequence>
<evidence type="ECO:0000313" key="2">
    <source>
        <dbReference type="EMBL" id="RRT61355.1"/>
    </source>
</evidence>
<name>A0A426ZBJ6_ENSVE</name>
<dbReference type="InterPro" id="IPR005162">
    <property type="entry name" value="Retrotrans_gag_dom"/>
</dbReference>
<feature type="domain" description="Retrotransposon gag" evidence="1">
    <location>
        <begin position="5"/>
        <end position="94"/>
    </location>
</feature>
<gene>
    <name evidence="2" type="ORF">B296_00013794</name>
</gene>
<organism evidence="2 3">
    <name type="scientific">Ensete ventricosum</name>
    <name type="common">Abyssinian banana</name>
    <name type="synonym">Musa ensete</name>
    <dbReference type="NCBI Taxonomy" id="4639"/>
    <lineage>
        <taxon>Eukaryota</taxon>
        <taxon>Viridiplantae</taxon>
        <taxon>Streptophyta</taxon>
        <taxon>Embryophyta</taxon>
        <taxon>Tracheophyta</taxon>
        <taxon>Spermatophyta</taxon>
        <taxon>Magnoliopsida</taxon>
        <taxon>Liliopsida</taxon>
        <taxon>Zingiberales</taxon>
        <taxon>Musaceae</taxon>
        <taxon>Ensete</taxon>
    </lineage>
</organism>
<evidence type="ECO:0000259" key="1">
    <source>
        <dbReference type="Pfam" id="PF03732"/>
    </source>
</evidence>
<dbReference type="Pfam" id="PF03732">
    <property type="entry name" value="Retrotrans_gag"/>
    <property type="match status" value="1"/>
</dbReference>
<dbReference type="EMBL" id="AMZH03007425">
    <property type="protein sequence ID" value="RRT61355.1"/>
    <property type="molecule type" value="Genomic_DNA"/>
</dbReference>
<comment type="caution">
    <text evidence="2">The sequence shown here is derived from an EMBL/GenBank/DDBJ whole genome shotgun (WGS) entry which is preliminary data.</text>
</comment>
<evidence type="ECO:0000313" key="3">
    <source>
        <dbReference type="Proteomes" id="UP000287651"/>
    </source>
</evidence>
<dbReference type="PANTHER" id="PTHR33223">
    <property type="entry name" value="CCHC-TYPE DOMAIN-CONTAINING PROTEIN"/>
    <property type="match status" value="1"/>
</dbReference>
<protein>
    <recommendedName>
        <fullName evidence="1">Retrotransposon gag domain-containing protein</fullName>
    </recommendedName>
</protein>
<dbReference type="AlphaFoldDB" id="A0A426ZBJ6"/>
<reference evidence="2 3" key="1">
    <citation type="journal article" date="2014" name="Agronomy (Basel)">
        <title>A Draft Genome Sequence for Ensete ventricosum, the Drought-Tolerant Tree Against Hunger.</title>
        <authorList>
            <person name="Harrison J."/>
            <person name="Moore K.A."/>
            <person name="Paszkiewicz K."/>
            <person name="Jones T."/>
            <person name="Grant M."/>
            <person name="Ambacheew D."/>
            <person name="Muzemil S."/>
            <person name="Studholme D.J."/>
        </authorList>
    </citation>
    <scope>NUCLEOTIDE SEQUENCE [LARGE SCALE GENOMIC DNA]</scope>
</reference>
<accession>A0A426ZBJ6</accession>
<dbReference type="Proteomes" id="UP000287651">
    <property type="component" value="Unassembled WGS sequence"/>
</dbReference>
<proteinExistence type="predicted"/>